<proteinExistence type="predicted"/>
<name>E2BU14_HARSA</name>
<feature type="non-terminal residue" evidence="2">
    <location>
        <position position="1"/>
    </location>
</feature>
<dbReference type="AlphaFoldDB" id="E2BU14"/>
<dbReference type="InterPro" id="IPR046824">
    <property type="entry name" value="Mss51-like_C"/>
</dbReference>
<dbReference type="Pfam" id="PF20179">
    <property type="entry name" value="MSS51_C"/>
    <property type="match status" value="1"/>
</dbReference>
<organism evidence="3">
    <name type="scientific">Harpegnathos saltator</name>
    <name type="common">Jerdon's jumping ant</name>
    <dbReference type="NCBI Taxonomy" id="610380"/>
    <lineage>
        <taxon>Eukaryota</taxon>
        <taxon>Metazoa</taxon>
        <taxon>Ecdysozoa</taxon>
        <taxon>Arthropoda</taxon>
        <taxon>Hexapoda</taxon>
        <taxon>Insecta</taxon>
        <taxon>Pterygota</taxon>
        <taxon>Neoptera</taxon>
        <taxon>Endopterygota</taxon>
        <taxon>Hymenoptera</taxon>
        <taxon>Apocrita</taxon>
        <taxon>Aculeata</taxon>
        <taxon>Formicoidea</taxon>
        <taxon>Formicidae</taxon>
        <taxon>Ponerinae</taxon>
        <taxon>Ponerini</taxon>
        <taxon>Harpegnathos</taxon>
    </lineage>
</organism>
<dbReference type="OrthoDB" id="5282002at2759"/>
<protein>
    <recommendedName>
        <fullName evidence="1">Mitochondrial splicing suppressor 51-like C-terminal domain-containing protein</fullName>
    </recommendedName>
</protein>
<feature type="non-terminal residue" evidence="2">
    <location>
        <position position="302"/>
    </location>
</feature>
<evidence type="ECO:0000313" key="3">
    <source>
        <dbReference type="Proteomes" id="UP000008237"/>
    </source>
</evidence>
<dbReference type="EMBL" id="GL450552">
    <property type="protein sequence ID" value="EFN80817.1"/>
    <property type="molecule type" value="Genomic_DNA"/>
</dbReference>
<gene>
    <name evidence="2" type="ORF">EAI_10108</name>
</gene>
<sequence length="302" mass="36032">FNPNICHWCKAYAGKLEGENNICVTCNMILYCSNCNHESLSEKNHQEVCGILKILLHNHPEFWETYNFNQEEWINSRKNLLNLVKRNLQRDMMPYEMQMIMFAKSCFVCHEQRNLQTCTRCYSLNYCSNHEELLIHHHITNCTKLKSCYEIDRNIYYMALARCRYKFCELNASQIEKLKAVNIHQFLEKFAYTKCQAETQFSSDYLSGPLTLYYGIMNQDLYINDLHCVVHIIVANVLDAHYVLLWEIMLHLCSRKMKHLRVILIGSKIQIEERKNVKLCSECNKGKRQFEFESYCMIFRDY</sequence>
<accession>E2BU14</accession>
<feature type="domain" description="Mitochondrial splicing suppressor 51-like C-terminal" evidence="1">
    <location>
        <begin position="209"/>
        <end position="302"/>
    </location>
</feature>
<evidence type="ECO:0000313" key="2">
    <source>
        <dbReference type="EMBL" id="EFN80817.1"/>
    </source>
</evidence>
<keyword evidence="3" id="KW-1185">Reference proteome</keyword>
<reference evidence="2 3" key="1">
    <citation type="journal article" date="2010" name="Science">
        <title>Genomic comparison of the ants Camponotus floridanus and Harpegnathos saltator.</title>
        <authorList>
            <person name="Bonasio R."/>
            <person name="Zhang G."/>
            <person name="Ye C."/>
            <person name="Mutti N.S."/>
            <person name="Fang X."/>
            <person name="Qin N."/>
            <person name="Donahue G."/>
            <person name="Yang P."/>
            <person name="Li Q."/>
            <person name="Li C."/>
            <person name="Zhang P."/>
            <person name="Huang Z."/>
            <person name="Berger S.L."/>
            <person name="Reinberg D."/>
            <person name="Wang J."/>
            <person name="Liebig J."/>
        </authorList>
    </citation>
    <scope>NUCLEOTIDE SEQUENCE [LARGE SCALE GENOMIC DNA]</scope>
    <source>
        <strain evidence="2 3">R22 G/1</strain>
    </source>
</reference>
<dbReference type="InParanoid" id="E2BU14"/>
<evidence type="ECO:0000259" key="1">
    <source>
        <dbReference type="Pfam" id="PF20179"/>
    </source>
</evidence>
<dbReference type="Proteomes" id="UP000008237">
    <property type="component" value="Unassembled WGS sequence"/>
</dbReference>